<evidence type="ECO:0000313" key="7">
    <source>
        <dbReference type="Proteomes" id="UP000504607"/>
    </source>
</evidence>
<sequence length="353" mass="39427">MRLPRGYRFDPKPWELIGYLQDKVEGRPDAGQGVINDGIDAYGCSPKQLVGCLILHDDGRSFFFTPIKHRNRKCRDRSTPDGHWKLTKKTILRNGEGRLVGYMKELCYFHGKRKSGKKEPERTKWLMKEYTLDHEQPKMALCEIYSAQNKCKGRIQGNERGFQPLKLQEPIDSESEDTRFYYPSNDSSSWGKATEDESHQYLKSIAEKTGDSCDKILFMARNLDTAGEPKFSKPEERVGPNERGGFFSSKEEEGSLSAAATSAGCLSGGDGHTGFNSVAGEMDCIQFISGFFSSQESPIVHADAASKEGGSVEVVAYPDMLPNTNALDMLQDSFIFGCGEMDGLLSNSHDLFY</sequence>
<feature type="compositionally biased region" description="Basic and acidic residues" evidence="5">
    <location>
        <begin position="230"/>
        <end position="240"/>
    </location>
</feature>
<evidence type="ECO:0000256" key="3">
    <source>
        <dbReference type="ARBA" id="ARBA00023163"/>
    </source>
</evidence>
<evidence type="ECO:0000256" key="1">
    <source>
        <dbReference type="ARBA" id="ARBA00023015"/>
    </source>
</evidence>
<evidence type="ECO:0000256" key="5">
    <source>
        <dbReference type="SAM" id="MobiDB-lite"/>
    </source>
</evidence>
<keyword evidence="2" id="KW-0238">DNA-binding</keyword>
<dbReference type="PANTHER" id="PTHR31719">
    <property type="entry name" value="NAC TRANSCRIPTION FACTOR 56"/>
    <property type="match status" value="1"/>
</dbReference>
<dbReference type="OrthoDB" id="1592334at2759"/>
<feature type="domain" description="NAC" evidence="6">
    <location>
        <begin position="3"/>
        <end position="147"/>
    </location>
</feature>
<keyword evidence="1" id="KW-0805">Transcription regulation</keyword>
<gene>
    <name evidence="8" type="primary">LOC114913486</name>
</gene>
<dbReference type="InterPro" id="IPR036093">
    <property type="entry name" value="NAC_dom_sf"/>
</dbReference>
<evidence type="ECO:0000256" key="4">
    <source>
        <dbReference type="ARBA" id="ARBA00023242"/>
    </source>
</evidence>
<dbReference type="RefSeq" id="XP_029117988.1">
    <property type="nucleotide sequence ID" value="XM_029262155.1"/>
</dbReference>
<keyword evidence="3" id="KW-0804">Transcription</keyword>
<feature type="region of interest" description="Disordered" evidence="5">
    <location>
        <begin position="228"/>
        <end position="252"/>
    </location>
</feature>
<evidence type="ECO:0000259" key="6">
    <source>
        <dbReference type="PROSITE" id="PS51005"/>
    </source>
</evidence>
<evidence type="ECO:0000256" key="2">
    <source>
        <dbReference type="ARBA" id="ARBA00023125"/>
    </source>
</evidence>
<feature type="region of interest" description="Disordered" evidence="5">
    <location>
        <begin position="172"/>
        <end position="193"/>
    </location>
</feature>
<dbReference type="GO" id="GO:0006355">
    <property type="term" value="P:regulation of DNA-templated transcription"/>
    <property type="evidence" value="ECO:0007669"/>
    <property type="project" value="InterPro"/>
</dbReference>
<protein>
    <submittedName>
        <fullName evidence="8">Uncharacterized protein LOC114913486</fullName>
    </submittedName>
</protein>
<dbReference type="SUPFAM" id="SSF101941">
    <property type="entry name" value="NAC domain"/>
    <property type="match status" value="1"/>
</dbReference>
<evidence type="ECO:0000313" key="8">
    <source>
        <dbReference type="RefSeq" id="XP_029117988.1"/>
    </source>
</evidence>
<dbReference type="InterPro" id="IPR003441">
    <property type="entry name" value="NAC-dom"/>
</dbReference>
<dbReference type="Gene3D" id="2.170.150.80">
    <property type="entry name" value="NAC domain"/>
    <property type="match status" value="1"/>
</dbReference>
<proteinExistence type="predicted"/>
<dbReference type="Pfam" id="PF02365">
    <property type="entry name" value="NAM"/>
    <property type="match status" value="1"/>
</dbReference>
<dbReference type="PROSITE" id="PS51005">
    <property type="entry name" value="NAC"/>
    <property type="match status" value="1"/>
</dbReference>
<dbReference type="AlphaFoldDB" id="A0A8N4IDR2"/>
<keyword evidence="4" id="KW-0539">Nucleus</keyword>
<organism evidence="7 8">
    <name type="scientific">Elaeis guineensis var. tenera</name>
    <name type="common">Oil palm</name>
    <dbReference type="NCBI Taxonomy" id="51953"/>
    <lineage>
        <taxon>Eukaryota</taxon>
        <taxon>Viridiplantae</taxon>
        <taxon>Streptophyta</taxon>
        <taxon>Embryophyta</taxon>
        <taxon>Tracheophyta</taxon>
        <taxon>Spermatophyta</taxon>
        <taxon>Magnoliopsida</taxon>
        <taxon>Liliopsida</taxon>
        <taxon>Arecaceae</taxon>
        <taxon>Arecoideae</taxon>
        <taxon>Cocoseae</taxon>
        <taxon>Elaeidinae</taxon>
        <taxon>Elaeis</taxon>
    </lineage>
</organism>
<dbReference type="PANTHER" id="PTHR31719:SF179">
    <property type="entry name" value="OS08G0148400 PROTEIN"/>
    <property type="match status" value="1"/>
</dbReference>
<name>A0A8N4IDR2_ELAGV</name>
<dbReference type="GO" id="GO:0003677">
    <property type="term" value="F:DNA binding"/>
    <property type="evidence" value="ECO:0007669"/>
    <property type="project" value="UniProtKB-KW"/>
</dbReference>
<keyword evidence="7" id="KW-1185">Reference proteome</keyword>
<dbReference type="Proteomes" id="UP000504607">
    <property type="component" value="Unplaced"/>
</dbReference>
<accession>A0A8N4IDR2</accession>
<reference evidence="8" key="1">
    <citation type="submission" date="2025-08" db="UniProtKB">
        <authorList>
            <consortium name="RefSeq"/>
        </authorList>
    </citation>
    <scope>IDENTIFICATION</scope>
</reference>